<evidence type="ECO:0000313" key="2">
    <source>
        <dbReference type="Proteomes" id="UP000324897"/>
    </source>
</evidence>
<evidence type="ECO:0000313" key="1">
    <source>
        <dbReference type="EMBL" id="TVU18912.1"/>
    </source>
</evidence>
<sequence>MEQWSMRCLNCGGEAKASSSMENNVLRPLLGLVMVLHNHGYRLGKMLMLVGFVFLHGESDEEGNDEFINDGLNHDKFIVLHVWKVRVGFGFPSSAMRIAMVDGEMAVFIQIEILVHGMSVWDGDPRWWNLWLFQ</sequence>
<feature type="non-terminal residue" evidence="1">
    <location>
        <position position="1"/>
    </location>
</feature>
<name>A0A5J9U5C9_9POAL</name>
<reference evidence="1 2" key="1">
    <citation type="journal article" date="2019" name="Sci. Rep.">
        <title>A high-quality genome of Eragrostis curvula grass provides insights into Poaceae evolution and supports new strategies to enhance forage quality.</title>
        <authorList>
            <person name="Carballo J."/>
            <person name="Santos B.A.C.M."/>
            <person name="Zappacosta D."/>
            <person name="Garbus I."/>
            <person name="Selva J.P."/>
            <person name="Gallo C.A."/>
            <person name="Diaz A."/>
            <person name="Albertini E."/>
            <person name="Caccamo M."/>
            <person name="Echenique V."/>
        </authorList>
    </citation>
    <scope>NUCLEOTIDE SEQUENCE [LARGE SCALE GENOMIC DNA]</scope>
    <source>
        <strain evidence="2">cv. Victoria</strain>
        <tissue evidence="1">Leaf</tissue>
    </source>
</reference>
<dbReference type="AlphaFoldDB" id="A0A5J9U5C9"/>
<organism evidence="1 2">
    <name type="scientific">Eragrostis curvula</name>
    <name type="common">weeping love grass</name>
    <dbReference type="NCBI Taxonomy" id="38414"/>
    <lineage>
        <taxon>Eukaryota</taxon>
        <taxon>Viridiplantae</taxon>
        <taxon>Streptophyta</taxon>
        <taxon>Embryophyta</taxon>
        <taxon>Tracheophyta</taxon>
        <taxon>Spermatophyta</taxon>
        <taxon>Magnoliopsida</taxon>
        <taxon>Liliopsida</taxon>
        <taxon>Poales</taxon>
        <taxon>Poaceae</taxon>
        <taxon>PACMAD clade</taxon>
        <taxon>Chloridoideae</taxon>
        <taxon>Eragrostideae</taxon>
        <taxon>Eragrostidinae</taxon>
        <taxon>Eragrostis</taxon>
    </lineage>
</organism>
<dbReference type="Proteomes" id="UP000324897">
    <property type="component" value="Chromosome 7"/>
</dbReference>
<protein>
    <submittedName>
        <fullName evidence="1">Uncharacterized protein</fullName>
    </submittedName>
</protein>
<accession>A0A5J9U5C9</accession>
<proteinExistence type="predicted"/>
<dbReference type="EMBL" id="RWGY01000029">
    <property type="protein sequence ID" value="TVU18912.1"/>
    <property type="molecule type" value="Genomic_DNA"/>
</dbReference>
<dbReference type="Gramene" id="TVU18912">
    <property type="protein sequence ID" value="TVU18912"/>
    <property type="gene ID" value="EJB05_35031"/>
</dbReference>
<gene>
    <name evidence="1" type="ORF">EJB05_35031</name>
</gene>
<keyword evidence="2" id="KW-1185">Reference proteome</keyword>
<feature type="non-terminal residue" evidence="1">
    <location>
        <position position="134"/>
    </location>
</feature>
<comment type="caution">
    <text evidence="1">The sequence shown here is derived from an EMBL/GenBank/DDBJ whole genome shotgun (WGS) entry which is preliminary data.</text>
</comment>